<dbReference type="SMART" id="SM00060">
    <property type="entry name" value="FN3"/>
    <property type="match status" value="2"/>
</dbReference>
<accession>A0A1B9F426</accession>
<dbReference type="PROSITE" id="PS50853">
    <property type="entry name" value="FN3"/>
    <property type="match status" value="1"/>
</dbReference>
<feature type="domain" description="Fibronectin type-III" evidence="1">
    <location>
        <begin position="279"/>
        <end position="373"/>
    </location>
</feature>
<dbReference type="SUPFAM" id="SSF49265">
    <property type="entry name" value="Fibronectin type III"/>
    <property type="match status" value="1"/>
</dbReference>
<dbReference type="Proteomes" id="UP000093080">
    <property type="component" value="Unassembled WGS sequence"/>
</dbReference>
<dbReference type="RefSeq" id="WP_161939958.1">
    <property type="nucleotide sequence ID" value="NZ_MAGO01000010.1"/>
</dbReference>
<evidence type="ECO:0000259" key="1">
    <source>
        <dbReference type="PROSITE" id="PS50853"/>
    </source>
</evidence>
<evidence type="ECO:0000313" key="3">
    <source>
        <dbReference type="Proteomes" id="UP000093080"/>
    </source>
</evidence>
<sequence>MKTGMEGERFQEAPMLRKVAFVSILLFFFMVTCVNANEFTLETRHFEQPVASPLMHVFQGVIVGSDIEIGTGDELAALDLNGRVIGASIVGDATIGLYFPNQFWIAVYGDDPSTDYVEGPSAGDQINFLFWDSERNLEYVAEPIDPSTGSDIKAIWSGEFWMPPVTWINLRLKVVNRSPQISNWHVAPLMVKPGETVSFKISVEDPDNDILQYEFTADSGGFNPQSGTVSPDYPTEIQTKWIAPATEGTYYISFVLKDEKGHEVTRGATIDVAKEDKKPPIDVGQLVGRIDGRTAILKWDPSPSSDVVSYKIYKKQTVDDSFELIGSVPATSATFSVSQLYTDVEYVFKVSAVDHAGNESPGKTVKLIITEDKEPPNIGVEIQGNQVWVKISDPDGLIDEAATIAKITNENGDPLTPQPVFSRELSDDGKSLSMVTVLLPGLYVISVEAHDKAGHVSNKFFSRVVENGKAFQVEGGVSKIYVVEGEKIRINLEGGIPPYKLSKKGNVYLARSYLTGSQLSIEGINRGFSSIEVKDATGDPINIDVYVVPNIEKQDIATIKSPANIPDPVSQPLAANMEGGNLELLLSVAQYSKGTDVYVAVSFEPPDGGDQILAFFDQQGGLSQTLVPFLRGNKKAIQKNQIAKYPISVFPEGYYKFYVLITPEGEPLTDNFHGILRSFDLAVSGVPKGIQGGQITNPLPLPDPLQQPVAVTNNHGTLEVSIQTPLYNDGEVDLYLGVETDDGLQLISPEGTLVSLEQGIRPYATGVTRLDKKFTLNTSKTVSKFYYLIAPTNEPASKGLTNYNWGGLDLH</sequence>
<protein>
    <recommendedName>
        <fullName evidence="1">Fibronectin type-III domain-containing protein</fullName>
    </recommendedName>
</protein>
<dbReference type="AlphaFoldDB" id="A0A1B9F426"/>
<keyword evidence="3" id="KW-1185">Reference proteome</keyword>
<gene>
    <name evidence="2" type="ORF">DBT_2001</name>
</gene>
<dbReference type="Gene3D" id="2.60.40.10">
    <property type="entry name" value="Immunoglobulins"/>
    <property type="match status" value="2"/>
</dbReference>
<dbReference type="STRING" id="1156395.DBT_2001"/>
<dbReference type="Pfam" id="PF00041">
    <property type="entry name" value="fn3"/>
    <property type="match status" value="1"/>
</dbReference>
<dbReference type="InterPro" id="IPR036116">
    <property type="entry name" value="FN3_sf"/>
</dbReference>
<reference evidence="2 3" key="1">
    <citation type="submission" date="2016-06" db="EMBL/GenBank/DDBJ databases">
        <title>Respiratory ammonification of nitrate coupled to the oxidation of elemental sulfur in deep-sea autotrophic thermophilic bacteria.</title>
        <authorList>
            <person name="Slobodkina G.B."/>
            <person name="Mardanov A.V."/>
            <person name="Ravin N.V."/>
            <person name="Frolova A.A."/>
            <person name="Viryasiv M.B."/>
            <person name="Chernyh N.A."/>
            <person name="Bonch-Osmolovskaya E.A."/>
            <person name="Slobodkin A.I."/>
        </authorList>
    </citation>
    <scope>NUCLEOTIDE SEQUENCE [LARGE SCALE GENOMIC DNA]</scope>
    <source>
        <strain evidence="2 3">S69</strain>
    </source>
</reference>
<organism evidence="2 3">
    <name type="scientific">Dissulfuribacter thermophilus</name>
    <dbReference type="NCBI Taxonomy" id="1156395"/>
    <lineage>
        <taxon>Bacteria</taxon>
        <taxon>Pseudomonadati</taxon>
        <taxon>Thermodesulfobacteriota</taxon>
        <taxon>Dissulfuribacteria</taxon>
        <taxon>Dissulfuribacterales</taxon>
        <taxon>Dissulfuribacteraceae</taxon>
        <taxon>Dissulfuribacter</taxon>
    </lineage>
</organism>
<proteinExistence type="predicted"/>
<dbReference type="InterPro" id="IPR013783">
    <property type="entry name" value="Ig-like_fold"/>
</dbReference>
<evidence type="ECO:0000313" key="2">
    <source>
        <dbReference type="EMBL" id="OCC14686.1"/>
    </source>
</evidence>
<dbReference type="EMBL" id="MAGO01000010">
    <property type="protein sequence ID" value="OCC14686.1"/>
    <property type="molecule type" value="Genomic_DNA"/>
</dbReference>
<comment type="caution">
    <text evidence="2">The sequence shown here is derived from an EMBL/GenBank/DDBJ whole genome shotgun (WGS) entry which is preliminary data.</text>
</comment>
<dbReference type="InterPro" id="IPR003961">
    <property type="entry name" value="FN3_dom"/>
</dbReference>
<dbReference type="CDD" id="cd00063">
    <property type="entry name" value="FN3"/>
    <property type="match status" value="1"/>
</dbReference>
<name>A0A1B9F426_9BACT</name>